<dbReference type="Proteomes" id="UP001139308">
    <property type="component" value="Unassembled WGS sequence"/>
</dbReference>
<feature type="signal peptide" evidence="1">
    <location>
        <begin position="1"/>
        <end position="28"/>
    </location>
</feature>
<name>A0A9X1RLE2_9BURK</name>
<evidence type="ECO:0000313" key="3">
    <source>
        <dbReference type="Proteomes" id="UP001139308"/>
    </source>
</evidence>
<gene>
    <name evidence="2" type="ORF">L5014_01180</name>
</gene>
<feature type="chain" id="PRO_5040967707" description="OmpA family protein" evidence="1">
    <location>
        <begin position="29"/>
        <end position="161"/>
    </location>
</feature>
<sequence>MLKKCILSRVVRAFIALFFVARAASANACTISEDMTSSLPLNSVNIQNSDRLKIANMMLAAKQWPNVEIRGIVYSGGYIKEKNPVHLADQRASILKYYLVQLGVKEENIWVDKRIIKEPDVDDRGNATLNQISVTLVPICKDGCERLCNDPGMTPNSKAIK</sequence>
<evidence type="ECO:0000256" key="1">
    <source>
        <dbReference type="SAM" id="SignalP"/>
    </source>
</evidence>
<evidence type="ECO:0000313" key="2">
    <source>
        <dbReference type="EMBL" id="MCG5071982.1"/>
    </source>
</evidence>
<dbReference type="AlphaFoldDB" id="A0A9X1RLE2"/>
<proteinExistence type="predicted"/>
<reference evidence="2" key="1">
    <citation type="submission" date="2022-01" db="EMBL/GenBank/DDBJ databases">
        <title>Genome sequence and assembly of Parabukholderia sp. RG36.</title>
        <authorList>
            <person name="Chhetri G."/>
        </authorList>
    </citation>
    <scope>NUCLEOTIDE SEQUENCE</scope>
    <source>
        <strain evidence="2">RG36</strain>
    </source>
</reference>
<keyword evidence="1" id="KW-0732">Signal</keyword>
<keyword evidence="3" id="KW-1185">Reference proteome</keyword>
<dbReference type="InterPro" id="IPR036737">
    <property type="entry name" value="OmpA-like_sf"/>
</dbReference>
<comment type="caution">
    <text evidence="2">The sequence shown here is derived from an EMBL/GenBank/DDBJ whole genome shotgun (WGS) entry which is preliminary data.</text>
</comment>
<dbReference type="RefSeq" id="WP_238461757.1">
    <property type="nucleotide sequence ID" value="NZ_JAKLJA010000001.1"/>
</dbReference>
<dbReference type="EMBL" id="JAKLJA010000001">
    <property type="protein sequence ID" value="MCG5071982.1"/>
    <property type="molecule type" value="Genomic_DNA"/>
</dbReference>
<organism evidence="2 3">
    <name type="scientific">Paraburkholderia tagetis</name>
    <dbReference type="NCBI Taxonomy" id="2913261"/>
    <lineage>
        <taxon>Bacteria</taxon>
        <taxon>Pseudomonadati</taxon>
        <taxon>Pseudomonadota</taxon>
        <taxon>Betaproteobacteria</taxon>
        <taxon>Burkholderiales</taxon>
        <taxon>Burkholderiaceae</taxon>
        <taxon>Paraburkholderia</taxon>
    </lineage>
</organism>
<evidence type="ECO:0008006" key="4">
    <source>
        <dbReference type="Google" id="ProtNLM"/>
    </source>
</evidence>
<dbReference type="SUPFAM" id="SSF103088">
    <property type="entry name" value="OmpA-like"/>
    <property type="match status" value="1"/>
</dbReference>
<accession>A0A9X1RLE2</accession>
<protein>
    <recommendedName>
        <fullName evidence="4">OmpA family protein</fullName>
    </recommendedName>
</protein>